<dbReference type="Gene3D" id="3.20.20.100">
    <property type="entry name" value="NADP-dependent oxidoreductase domain"/>
    <property type="match status" value="1"/>
</dbReference>
<dbReference type="AlphaFoldDB" id="A0AAW0BPY3"/>
<accession>A0AAW0BPY3</accession>
<feature type="domain" description="NADP-dependent oxidoreductase" evidence="7">
    <location>
        <begin position="18"/>
        <end position="286"/>
    </location>
</feature>
<dbReference type="Pfam" id="PF00248">
    <property type="entry name" value="Aldo_ket_red"/>
    <property type="match status" value="1"/>
</dbReference>
<dbReference type="PRINTS" id="PR00069">
    <property type="entry name" value="ALDKETRDTASE"/>
</dbReference>
<evidence type="ECO:0000313" key="8">
    <source>
        <dbReference type="EMBL" id="KAK7028270.1"/>
    </source>
</evidence>
<proteinExistence type="inferred from homology"/>
<evidence type="ECO:0000256" key="5">
    <source>
        <dbReference type="PIRSR" id="PIRSR000097-2"/>
    </source>
</evidence>
<evidence type="ECO:0000256" key="6">
    <source>
        <dbReference type="PIRSR" id="PIRSR000097-3"/>
    </source>
</evidence>
<dbReference type="Proteomes" id="UP001362999">
    <property type="component" value="Unassembled WGS sequence"/>
</dbReference>
<keyword evidence="3" id="KW-0560">Oxidoreductase</keyword>
<protein>
    <submittedName>
        <fullName evidence="8">Aado keto reductase</fullName>
    </submittedName>
</protein>
<feature type="site" description="Lowers pKa of active site Tyr" evidence="6">
    <location>
        <position position="79"/>
    </location>
</feature>
<dbReference type="GO" id="GO:0016616">
    <property type="term" value="F:oxidoreductase activity, acting on the CH-OH group of donors, NAD or NADP as acceptor"/>
    <property type="evidence" value="ECO:0007669"/>
    <property type="project" value="UniProtKB-ARBA"/>
</dbReference>
<dbReference type="InterPro" id="IPR036812">
    <property type="entry name" value="NAD(P)_OxRdtase_dom_sf"/>
</dbReference>
<sequence>MMSTNSFILNTGKDIPRVGLGCWMGHVGDSQDVGEMVRTALRVGYRHLDTASNYGNERSVGLALKESGIPRREVFITTKLAGEDHGRVAQALQTSLANLQTDYVDLFLVHWPQAFTETGKTLQPEESPTISETWKQMEEVFRAGNIILILRRCTHSYSLGKARAIGVSNFSVKTLTTLLEHAHVVPAVNQVEMHPCLPQPPLLAFCRDRGILITAYSPIGKNKFSTDPLVVKIAAAHAAKETQILLSWGVQRGTCVIPKTTKEERLRDNLVLVELSSEEMTALDNLHLSPGMHRSVCGFHSTDLGGSCFGWIYAQLGWDLALGGVASDSA</sequence>
<evidence type="ECO:0000313" key="9">
    <source>
        <dbReference type="Proteomes" id="UP001362999"/>
    </source>
</evidence>
<evidence type="ECO:0000259" key="7">
    <source>
        <dbReference type="Pfam" id="PF00248"/>
    </source>
</evidence>
<feature type="binding site" evidence="5">
    <location>
        <position position="110"/>
    </location>
    <ligand>
        <name>substrate</name>
    </ligand>
</feature>
<evidence type="ECO:0000256" key="1">
    <source>
        <dbReference type="ARBA" id="ARBA00007905"/>
    </source>
</evidence>
<evidence type="ECO:0000256" key="4">
    <source>
        <dbReference type="PIRSR" id="PIRSR000097-1"/>
    </source>
</evidence>
<dbReference type="InterPro" id="IPR023210">
    <property type="entry name" value="NADP_OxRdtase_dom"/>
</dbReference>
<name>A0AAW0BPY3_9AGAR</name>
<keyword evidence="2" id="KW-0521">NADP</keyword>
<feature type="active site" description="Proton donor" evidence="4">
    <location>
        <position position="54"/>
    </location>
</feature>
<organism evidence="8 9">
    <name type="scientific">Favolaschia claudopus</name>
    <dbReference type="NCBI Taxonomy" id="2862362"/>
    <lineage>
        <taxon>Eukaryota</taxon>
        <taxon>Fungi</taxon>
        <taxon>Dikarya</taxon>
        <taxon>Basidiomycota</taxon>
        <taxon>Agaricomycotina</taxon>
        <taxon>Agaricomycetes</taxon>
        <taxon>Agaricomycetidae</taxon>
        <taxon>Agaricales</taxon>
        <taxon>Marasmiineae</taxon>
        <taxon>Mycenaceae</taxon>
        <taxon>Favolaschia</taxon>
    </lineage>
</organism>
<evidence type="ECO:0000256" key="2">
    <source>
        <dbReference type="ARBA" id="ARBA00022857"/>
    </source>
</evidence>
<dbReference type="FunFam" id="3.20.20.100:FF:000002">
    <property type="entry name" value="2,5-diketo-D-gluconic acid reductase A"/>
    <property type="match status" value="1"/>
</dbReference>
<evidence type="ECO:0000256" key="3">
    <source>
        <dbReference type="ARBA" id="ARBA00023002"/>
    </source>
</evidence>
<dbReference type="CDD" id="cd19071">
    <property type="entry name" value="AKR_AKR1-5-like"/>
    <property type="match status" value="1"/>
</dbReference>
<dbReference type="EMBL" id="JAWWNJ010000028">
    <property type="protein sequence ID" value="KAK7028270.1"/>
    <property type="molecule type" value="Genomic_DNA"/>
</dbReference>
<dbReference type="SUPFAM" id="SSF51430">
    <property type="entry name" value="NAD(P)-linked oxidoreductase"/>
    <property type="match status" value="1"/>
</dbReference>
<comment type="similarity">
    <text evidence="1">Belongs to the aldo/keto reductase family.</text>
</comment>
<keyword evidence="9" id="KW-1185">Reference proteome</keyword>
<dbReference type="InterPro" id="IPR018170">
    <property type="entry name" value="Aldo/ket_reductase_CS"/>
</dbReference>
<dbReference type="PANTHER" id="PTHR43827:SF3">
    <property type="entry name" value="NADP-DEPENDENT OXIDOREDUCTASE DOMAIN-CONTAINING PROTEIN"/>
    <property type="match status" value="1"/>
</dbReference>
<dbReference type="PANTHER" id="PTHR43827">
    <property type="entry name" value="2,5-DIKETO-D-GLUCONIC ACID REDUCTASE"/>
    <property type="match status" value="1"/>
</dbReference>
<dbReference type="PROSITE" id="PS00798">
    <property type="entry name" value="ALDOKETO_REDUCTASE_1"/>
    <property type="match status" value="1"/>
</dbReference>
<reference evidence="8 9" key="1">
    <citation type="journal article" date="2024" name="J Genomics">
        <title>Draft genome sequencing and assembly of Favolaschia claudopus CIRM-BRFM 2984 isolated from oak limbs.</title>
        <authorList>
            <person name="Navarro D."/>
            <person name="Drula E."/>
            <person name="Chaduli D."/>
            <person name="Cazenave R."/>
            <person name="Ahrendt S."/>
            <person name="Wang J."/>
            <person name="Lipzen A."/>
            <person name="Daum C."/>
            <person name="Barry K."/>
            <person name="Grigoriev I.V."/>
            <person name="Favel A."/>
            <person name="Rosso M.N."/>
            <person name="Martin F."/>
        </authorList>
    </citation>
    <scope>NUCLEOTIDE SEQUENCE [LARGE SCALE GENOMIC DNA]</scope>
    <source>
        <strain evidence="8 9">CIRM-BRFM 2984</strain>
    </source>
</reference>
<comment type="caution">
    <text evidence="8">The sequence shown here is derived from an EMBL/GenBank/DDBJ whole genome shotgun (WGS) entry which is preliminary data.</text>
</comment>
<dbReference type="InterPro" id="IPR020471">
    <property type="entry name" value="AKR"/>
</dbReference>
<dbReference type="PIRSF" id="PIRSF000097">
    <property type="entry name" value="AKR"/>
    <property type="match status" value="1"/>
</dbReference>
<gene>
    <name evidence="8" type="ORF">R3P38DRAFT_918221</name>
</gene>